<evidence type="ECO:0000256" key="2">
    <source>
        <dbReference type="SAM" id="Phobius"/>
    </source>
</evidence>
<dbReference type="RefSeq" id="WP_000239622.1">
    <property type="nucleotide sequence ID" value="NC_017373.1"/>
</dbReference>
<dbReference type="EMBL" id="CP002337">
    <property type="protein sequence ID" value="ADU85578.1"/>
    <property type="molecule type" value="Genomic_DNA"/>
</dbReference>
<evidence type="ECO:0000313" key="4">
    <source>
        <dbReference type="Proteomes" id="UP000007467"/>
    </source>
</evidence>
<organism evidence="3 4">
    <name type="scientific">Helicobacter pylori (strain SouthAfrica7)</name>
    <dbReference type="NCBI Taxonomy" id="907239"/>
    <lineage>
        <taxon>Bacteria</taxon>
        <taxon>Pseudomonadati</taxon>
        <taxon>Campylobacterota</taxon>
        <taxon>Epsilonproteobacteria</taxon>
        <taxon>Campylobacterales</taxon>
        <taxon>Helicobacteraceae</taxon>
        <taxon>Helicobacter</taxon>
    </lineage>
</organism>
<proteinExistence type="predicted"/>
<gene>
    <name evidence="3" type="ordered locus">HPSA_08269</name>
</gene>
<keyword evidence="2" id="KW-0812">Transmembrane</keyword>
<sequence length="110" mass="13387">MVKKTLHRVFNLATWLLALLGLLFLWHYIQVELKPEGCGKRFLGLFLIKVEDFEGLKYIPKKRRIEIQKAEQELEELKQKNERLEKEMKDKHQKELDKQEELRQEINRLE</sequence>
<dbReference type="PATRIC" id="fig|907239.3.peg.1665"/>
<keyword evidence="3" id="KW-0614">Plasmid</keyword>
<protein>
    <submittedName>
        <fullName evidence="3">Uncharacterized protein</fullName>
    </submittedName>
</protein>
<feature type="transmembrane region" description="Helical" evidence="2">
    <location>
        <begin position="12"/>
        <end position="29"/>
    </location>
</feature>
<evidence type="ECO:0000313" key="3">
    <source>
        <dbReference type="EMBL" id="ADU85578.1"/>
    </source>
</evidence>
<evidence type="ECO:0000256" key="1">
    <source>
        <dbReference type="SAM" id="MobiDB-lite"/>
    </source>
</evidence>
<reference evidence="4" key="1">
    <citation type="submission" date="2010-11" db="EMBL/GenBank/DDBJ databases">
        <title>Genome sequence of Helicobacter pylori strain SouthAfrica7.</title>
        <authorList>
            <person name="Kersulyte D."/>
            <person name="Segal I."/>
            <person name="Mistry R."/>
            <person name="Berg D.E."/>
        </authorList>
    </citation>
    <scope>NUCLEOTIDE SEQUENCE [LARGE SCALE GENOMIC DNA]</scope>
    <source>
        <strain evidence="4">SouthAfrica7</strain>
        <plasmid evidence="4">Plasmid pHPSA</plasmid>
    </source>
</reference>
<dbReference type="AlphaFoldDB" id="E8QW80"/>
<feature type="region of interest" description="Disordered" evidence="1">
    <location>
        <begin position="81"/>
        <end position="110"/>
    </location>
</feature>
<accession>E8QW80</accession>
<keyword evidence="2" id="KW-1133">Transmembrane helix</keyword>
<dbReference type="HOGENOM" id="CLU_2167470_0_0_7"/>
<name>E8QW80_HELPW</name>
<dbReference type="Proteomes" id="UP000007467">
    <property type="component" value="Plasmid unnamed"/>
</dbReference>
<geneLocation type="plasmid" evidence="4">
    <name>pHPSA</name>
</geneLocation>
<dbReference type="KEGG" id="hes:HPSA_08269"/>
<keyword evidence="2" id="KW-0472">Membrane</keyword>